<accession>A0ABQ0QMA3</accession>
<dbReference type="EMBL" id="BAQC01000003">
    <property type="protein sequence ID" value="GBR50261.1"/>
    <property type="molecule type" value="Genomic_DNA"/>
</dbReference>
<protein>
    <recommendedName>
        <fullName evidence="4">DUF3649 domain-containing protein</fullName>
    </recommendedName>
</protein>
<keyword evidence="1" id="KW-1133">Transmembrane helix</keyword>
<keyword evidence="1" id="KW-0812">Transmembrane</keyword>
<keyword evidence="3" id="KW-1185">Reference proteome</keyword>
<organism evidence="2 3">
    <name type="scientific">Neokomagataea thailandica NBRC 106555</name>
    <dbReference type="NCBI Taxonomy" id="1223520"/>
    <lineage>
        <taxon>Bacteria</taxon>
        <taxon>Pseudomonadati</taxon>
        <taxon>Pseudomonadota</taxon>
        <taxon>Alphaproteobacteria</taxon>
        <taxon>Acetobacterales</taxon>
        <taxon>Acetobacteraceae</taxon>
        <taxon>Neokomagataea</taxon>
    </lineage>
</organism>
<sequence>MHKRVLAIAGKRAHNRRIAHAVLAAIIGYGAATALAALCGALLPIDGPERALSGMFIGFITWPCVTIAAFGLTRDLPQLLKFAALPTSLLLFVAYLLGWRA</sequence>
<evidence type="ECO:0000256" key="1">
    <source>
        <dbReference type="SAM" id="Phobius"/>
    </source>
</evidence>
<keyword evidence="1" id="KW-0472">Membrane</keyword>
<name>A0ABQ0QMA3_9PROT</name>
<comment type="caution">
    <text evidence="2">The sequence shown here is derived from an EMBL/GenBank/DDBJ whole genome shotgun (WGS) entry which is preliminary data.</text>
</comment>
<dbReference type="Proteomes" id="UP001062632">
    <property type="component" value="Unassembled WGS sequence"/>
</dbReference>
<proteinExistence type="predicted"/>
<evidence type="ECO:0008006" key="4">
    <source>
        <dbReference type="Google" id="ProtNLM"/>
    </source>
</evidence>
<evidence type="ECO:0000313" key="3">
    <source>
        <dbReference type="Proteomes" id="UP001062632"/>
    </source>
</evidence>
<evidence type="ECO:0000313" key="2">
    <source>
        <dbReference type="EMBL" id="GBR50261.1"/>
    </source>
</evidence>
<dbReference type="RefSeq" id="WP_141491892.1">
    <property type="nucleotide sequence ID" value="NZ_BAQC01000003.1"/>
</dbReference>
<feature type="transmembrane region" description="Helical" evidence="1">
    <location>
        <begin position="79"/>
        <end position="98"/>
    </location>
</feature>
<gene>
    <name evidence="2" type="ORF">AA106555_0145</name>
</gene>
<reference evidence="2 3" key="1">
    <citation type="submission" date="2013-04" db="EMBL/GenBank/DDBJ databases">
        <title>The genome sequencing project of 58 acetic acid bacteria.</title>
        <authorList>
            <person name="Okamoto-Kainuma A."/>
            <person name="Ishikawa M."/>
            <person name="Umino S."/>
            <person name="Koizumi Y."/>
            <person name="Shiwa Y."/>
            <person name="Yoshikawa H."/>
            <person name="Matsutani M."/>
            <person name="Matsushita K."/>
        </authorList>
    </citation>
    <scope>NUCLEOTIDE SEQUENCE [LARGE SCALE GENOMIC DNA]</scope>
    <source>
        <strain evidence="2 3">NBRC 106555</strain>
    </source>
</reference>
<feature type="transmembrane region" description="Helical" evidence="1">
    <location>
        <begin position="51"/>
        <end position="72"/>
    </location>
</feature>
<feature type="transmembrane region" description="Helical" evidence="1">
    <location>
        <begin position="21"/>
        <end position="45"/>
    </location>
</feature>